<dbReference type="FunFam" id="3.40.50.10140:FF:000009">
    <property type="entry name" value="X-linked interleukin-1 receptor accessory protein-like 1"/>
    <property type="match status" value="1"/>
</dbReference>
<evidence type="ECO:0000313" key="14">
    <source>
        <dbReference type="Proteomes" id="UP000829720"/>
    </source>
</evidence>
<feature type="domain" description="TIR" evidence="11">
    <location>
        <begin position="384"/>
        <end position="542"/>
    </location>
</feature>
<dbReference type="InterPro" id="IPR004074">
    <property type="entry name" value="IL-1_rcpt_I/II-typ"/>
</dbReference>
<accession>A0A8T3DSK0</accession>
<keyword evidence="9" id="KW-0812">Transmembrane</keyword>
<evidence type="ECO:0000256" key="10">
    <source>
        <dbReference type="SAM" id="SignalP"/>
    </source>
</evidence>
<evidence type="ECO:0000256" key="3">
    <source>
        <dbReference type="ARBA" id="ARBA00022737"/>
    </source>
</evidence>
<dbReference type="SMART" id="SM00409">
    <property type="entry name" value="IG"/>
    <property type="match status" value="3"/>
</dbReference>
<protein>
    <recommendedName>
        <fullName evidence="15">Interleukin-1 receptor-like 1</fullName>
    </recommendedName>
</protein>
<dbReference type="OrthoDB" id="6132459at2759"/>
<dbReference type="GO" id="GO:0004908">
    <property type="term" value="F:interleukin-1 receptor activity"/>
    <property type="evidence" value="ECO:0007669"/>
    <property type="project" value="InterPro"/>
</dbReference>
<feature type="chain" id="PRO_5035828899" description="Interleukin-1 receptor-like 1" evidence="10">
    <location>
        <begin position="29"/>
        <end position="563"/>
    </location>
</feature>
<gene>
    <name evidence="13" type="ORF">AGOR_G00060380</name>
</gene>
<keyword evidence="4" id="KW-0378">Hydrolase</keyword>
<evidence type="ECO:0000256" key="4">
    <source>
        <dbReference type="ARBA" id="ARBA00022801"/>
    </source>
</evidence>
<dbReference type="InterPro" id="IPR035897">
    <property type="entry name" value="Toll_tir_struct_dom_sf"/>
</dbReference>
<evidence type="ECO:0000256" key="1">
    <source>
        <dbReference type="ARBA" id="ARBA00009752"/>
    </source>
</evidence>
<dbReference type="Proteomes" id="UP000829720">
    <property type="component" value="Unassembled WGS sequence"/>
</dbReference>
<feature type="signal peptide" evidence="10">
    <location>
        <begin position="1"/>
        <end position="28"/>
    </location>
</feature>
<dbReference type="SUPFAM" id="SSF52200">
    <property type="entry name" value="Toll/Interleukin receptor TIR domain"/>
    <property type="match status" value="1"/>
</dbReference>
<dbReference type="InterPro" id="IPR013151">
    <property type="entry name" value="Immunoglobulin_dom"/>
</dbReference>
<dbReference type="SMART" id="SM00255">
    <property type="entry name" value="TIR"/>
    <property type="match status" value="1"/>
</dbReference>
<feature type="domain" description="Ig-like" evidence="12">
    <location>
        <begin position="39"/>
        <end position="111"/>
    </location>
</feature>
<dbReference type="SUPFAM" id="SSF48726">
    <property type="entry name" value="Immunoglobulin"/>
    <property type="match status" value="3"/>
</dbReference>
<name>A0A8T3DSK0_9TELE</name>
<dbReference type="Pfam" id="PF01582">
    <property type="entry name" value="TIR"/>
    <property type="match status" value="1"/>
</dbReference>
<dbReference type="AlphaFoldDB" id="A0A8T3DSK0"/>
<sequence>MALCGWCSSVRTMKGAFLILLITCGASSAKNNTSATCKPGNGPEVKAVTEGEALRLPCHRRFYNDESSAAFSWFREGTHVIQHSEDMHIHHHGAVLFFLPLHLNDTATYSCIWRPHPEQCVNFTFEVRVYKAKPLNRSVLWMDVEGHGSYLEILCPEDTGELCERGNGTLGWYKDSIHIPNMSEQILRVYSASNRDEGIYTCICTWKHSQKDFNTSASRRLIMTAPSASYPPIIKHPTSDTETAELGSSKTLVCAVFFGLNVKDFCDLWWEINGQIIRWENRYTENITREIKDNTTTYTAILTISSVSKEDFYSEFRCIAMNTQRWVNHTVTLKPRETIYTQIVVSSSVLLAFLMALVVFKYFIVDLSLLFRGVFKMRSPVDGKVYDAYVIYQRHDLEKAVEEKIDNFVGRLLPEVLEKKCGYRLFIHGRDDLPGEDHMELIETRMKLSRRLMVILTSGSEKGHEASANPEDYDRQVGLHQALVREELKVILIELEKMHCYSHLPQGLQHLILKSAPLRWEGKRPNSDSPNSRFWKRVRYMMPLPTAFRATPGVGETQFRYFI</sequence>
<evidence type="ECO:0000313" key="13">
    <source>
        <dbReference type="EMBL" id="KAI1899300.1"/>
    </source>
</evidence>
<dbReference type="InterPro" id="IPR015621">
    <property type="entry name" value="IL-1_rcpt_fam"/>
</dbReference>
<dbReference type="InterPro" id="IPR036179">
    <property type="entry name" value="Ig-like_dom_sf"/>
</dbReference>
<dbReference type="Pfam" id="PF00047">
    <property type="entry name" value="ig"/>
    <property type="match status" value="1"/>
</dbReference>
<dbReference type="InterPro" id="IPR000157">
    <property type="entry name" value="TIR_dom"/>
</dbReference>
<keyword evidence="8" id="KW-0393">Immunoglobulin domain</keyword>
<keyword evidence="7" id="KW-0325">Glycoprotein</keyword>
<feature type="domain" description="Ig-like" evidence="12">
    <location>
        <begin position="231"/>
        <end position="334"/>
    </location>
</feature>
<evidence type="ECO:0000256" key="6">
    <source>
        <dbReference type="ARBA" id="ARBA00023157"/>
    </source>
</evidence>
<dbReference type="PRINTS" id="PR01536">
    <property type="entry name" value="INTRLKN1R12F"/>
</dbReference>
<evidence type="ECO:0000256" key="7">
    <source>
        <dbReference type="ARBA" id="ARBA00023180"/>
    </source>
</evidence>
<evidence type="ECO:0000256" key="8">
    <source>
        <dbReference type="ARBA" id="ARBA00023319"/>
    </source>
</evidence>
<dbReference type="Gene3D" id="2.60.40.10">
    <property type="entry name" value="Immunoglobulins"/>
    <property type="match status" value="3"/>
</dbReference>
<organism evidence="13 14">
    <name type="scientific">Albula goreensis</name>
    <dbReference type="NCBI Taxonomy" id="1534307"/>
    <lineage>
        <taxon>Eukaryota</taxon>
        <taxon>Metazoa</taxon>
        <taxon>Chordata</taxon>
        <taxon>Craniata</taxon>
        <taxon>Vertebrata</taxon>
        <taxon>Euteleostomi</taxon>
        <taxon>Actinopterygii</taxon>
        <taxon>Neopterygii</taxon>
        <taxon>Teleostei</taxon>
        <taxon>Albuliformes</taxon>
        <taxon>Albulidae</taxon>
        <taxon>Albula</taxon>
    </lineage>
</organism>
<dbReference type="Gene3D" id="3.40.50.10140">
    <property type="entry name" value="Toll/interleukin-1 receptor homology (TIR) domain"/>
    <property type="match status" value="1"/>
</dbReference>
<keyword evidence="14" id="KW-1185">Reference proteome</keyword>
<dbReference type="PROSITE" id="PS50835">
    <property type="entry name" value="IG_LIKE"/>
    <property type="match status" value="3"/>
</dbReference>
<keyword evidence="9" id="KW-1133">Transmembrane helix</keyword>
<proteinExistence type="inferred from homology"/>
<reference evidence="13" key="1">
    <citation type="submission" date="2021-01" db="EMBL/GenBank/DDBJ databases">
        <authorList>
            <person name="Zahm M."/>
            <person name="Roques C."/>
            <person name="Cabau C."/>
            <person name="Klopp C."/>
            <person name="Donnadieu C."/>
            <person name="Jouanno E."/>
            <person name="Lampietro C."/>
            <person name="Louis A."/>
            <person name="Herpin A."/>
            <person name="Echchiki A."/>
            <person name="Berthelot C."/>
            <person name="Parey E."/>
            <person name="Roest-Crollius H."/>
            <person name="Braasch I."/>
            <person name="Postlethwait J."/>
            <person name="Bobe J."/>
            <person name="Montfort J."/>
            <person name="Bouchez O."/>
            <person name="Begum T."/>
            <person name="Mejri S."/>
            <person name="Adams A."/>
            <person name="Chen W.-J."/>
            <person name="Guiguen Y."/>
        </authorList>
    </citation>
    <scope>NUCLEOTIDE SEQUENCE</scope>
    <source>
        <tissue evidence="13">Blood</tissue>
    </source>
</reference>
<keyword evidence="9" id="KW-0472">Membrane</keyword>
<keyword evidence="5" id="KW-0520">NAD</keyword>
<evidence type="ECO:0000256" key="9">
    <source>
        <dbReference type="SAM" id="Phobius"/>
    </source>
</evidence>
<evidence type="ECO:0000256" key="2">
    <source>
        <dbReference type="ARBA" id="ARBA00022729"/>
    </source>
</evidence>
<keyword evidence="6" id="KW-1015">Disulfide bond</keyword>
<dbReference type="PANTHER" id="PTHR11890">
    <property type="entry name" value="INTERLEUKIN-1 RECEPTOR FAMILY MEMBER"/>
    <property type="match status" value="1"/>
</dbReference>
<dbReference type="EMBL" id="JAERUA010000005">
    <property type="protein sequence ID" value="KAI1899300.1"/>
    <property type="molecule type" value="Genomic_DNA"/>
</dbReference>
<evidence type="ECO:0008006" key="15">
    <source>
        <dbReference type="Google" id="ProtNLM"/>
    </source>
</evidence>
<evidence type="ECO:0000259" key="12">
    <source>
        <dbReference type="PROSITE" id="PS50835"/>
    </source>
</evidence>
<feature type="domain" description="Ig-like" evidence="12">
    <location>
        <begin position="148"/>
        <end position="218"/>
    </location>
</feature>
<keyword evidence="2 10" id="KW-0732">Signal</keyword>
<dbReference type="InterPro" id="IPR003599">
    <property type="entry name" value="Ig_sub"/>
</dbReference>
<dbReference type="InterPro" id="IPR007110">
    <property type="entry name" value="Ig-like_dom"/>
</dbReference>
<dbReference type="PROSITE" id="PS50104">
    <property type="entry name" value="TIR"/>
    <property type="match status" value="1"/>
</dbReference>
<keyword evidence="3" id="KW-0677">Repeat</keyword>
<dbReference type="PANTHER" id="PTHR11890:SF26">
    <property type="entry name" value="INTERLEUKIN-1 RECEPTOR TYPE 1"/>
    <property type="match status" value="1"/>
</dbReference>
<feature type="transmembrane region" description="Helical" evidence="9">
    <location>
        <begin position="349"/>
        <end position="371"/>
    </location>
</feature>
<evidence type="ECO:0000256" key="5">
    <source>
        <dbReference type="ARBA" id="ARBA00023027"/>
    </source>
</evidence>
<comment type="caution">
    <text evidence="13">The sequence shown here is derived from an EMBL/GenBank/DDBJ whole genome shotgun (WGS) entry which is preliminary data.</text>
</comment>
<dbReference type="GO" id="GO:0016787">
    <property type="term" value="F:hydrolase activity"/>
    <property type="evidence" value="ECO:0007669"/>
    <property type="project" value="UniProtKB-KW"/>
</dbReference>
<evidence type="ECO:0000259" key="11">
    <source>
        <dbReference type="PROSITE" id="PS50104"/>
    </source>
</evidence>
<dbReference type="InterPro" id="IPR013783">
    <property type="entry name" value="Ig-like_fold"/>
</dbReference>
<comment type="similarity">
    <text evidence="1">Belongs to the interleukin-1 receptor family.</text>
</comment>
<dbReference type="PRINTS" id="PR01537">
    <property type="entry name" value="INTRLKN1R1F"/>
</dbReference>